<dbReference type="PANTHER" id="PTHR43553">
    <property type="entry name" value="HEAVY METAL TRANSPORTER"/>
    <property type="match status" value="1"/>
</dbReference>
<keyword evidence="2" id="KW-0813">Transport</keyword>
<dbReference type="InterPro" id="IPR003439">
    <property type="entry name" value="ABC_transporter-like_ATP-bd"/>
</dbReference>
<reference evidence="6 7" key="1">
    <citation type="submission" date="2024-08" db="EMBL/GenBank/DDBJ databases">
        <title>Whole-genome sequencing of halo(alkali)philic microorganisms from hypersaline lakes.</title>
        <authorList>
            <person name="Sorokin D.Y."/>
            <person name="Merkel A.Y."/>
            <person name="Messina E."/>
            <person name="Yakimov M."/>
        </authorList>
    </citation>
    <scope>NUCLEOTIDE SEQUENCE [LARGE SCALE GENOMIC DNA]</scope>
    <source>
        <strain evidence="6 7">Cl-TMA</strain>
    </source>
</reference>
<evidence type="ECO:0000313" key="7">
    <source>
        <dbReference type="Proteomes" id="UP001575181"/>
    </source>
</evidence>
<dbReference type="Gene3D" id="3.40.50.300">
    <property type="entry name" value="P-loop containing nucleotide triphosphate hydrolases"/>
    <property type="match status" value="1"/>
</dbReference>
<dbReference type="Pfam" id="PF00005">
    <property type="entry name" value="ABC_tran"/>
    <property type="match status" value="1"/>
</dbReference>
<evidence type="ECO:0000256" key="4">
    <source>
        <dbReference type="ARBA" id="ARBA00022840"/>
    </source>
</evidence>
<name>A0ABV4TW61_9GAMM</name>
<dbReference type="RefSeq" id="WP_373656363.1">
    <property type="nucleotide sequence ID" value="NZ_JBGUAW010000008.1"/>
</dbReference>
<dbReference type="InterPro" id="IPR003593">
    <property type="entry name" value="AAA+_ATPase"/>
</dbReference>
<evidence type="ECO:0000313" key="6">
    <source>
        <dbReference type="EMBL" id="MFA9461579.1"/>
    </source>
</evidence>
<dbReference type="PANTHER" id="PTHR43553:SF24">
    <property type="entry name" value="ENERGY-COUPLING FACTOR TRANSPORTER ATP-BINDING PROTEIN ECFA1"/>
    <property type="match status" value="1"/>
</dbReference>
<dbReference type="InterPro" id="IPR015856">
    <property type="entry name" value="ABC_transpr_CbiO/EcfA_su"/>
</dbReference>
<evidence type="ECO:0000256" key="3">
    <source>
        <dbReference type="ARBA" id="ARBA00022741"/>
    </source>
</evidence>
<dbReference type="CDD" id="cd03225">
    <property type="entry name" value="ABC_cobalt_CbiO_domain1"/>
    <property type="match status" value="1"/>
</dbReference>
<dbReference type="GO" id="GO:0005524">
    <property type="term" value="F:ATP binding"/>
    <property type="evidence" value="ECO:0007669"/>
    <property type="project" value="UniProtKB-KW"/>
</dbReference>
<keyword evidence="3" id="KW-0547">Nucleotide-binding</keyword>
<dbReference type="SMART" id="SM00382">
    <property type="entry name" value="AAA"/>
    <property type="match status" value="1"/>
</dbReference>
<feature type="domain" description="ABC transporter" evidence="5">
    <location>
        <begin position="2"/>
        <end position="236"/>
    </location>
</feature>
<dbReference type="EMBL" id="JBGUAW010000008">
    <property type="protein sequence ID" value="MFA9461579.1"/>
    <property type="molecule type" value="Genomic_DNA"/>
</dbReference>
<dbReference type="PROSITE" id="PS50893">
    <property type="entry name" value="ABC_TRANSPORTER_2"/>
    <property type="match status" value="1"/>
</dbReference>
<dbReference type="InterPro" id="IPR027417">
    <property type="entry name" value="P-loop_NTPase"/>
</dbReference>
<evidence type="ECO:0000256" key="2">
    <source>
        <dbReference type="ARBA" id="ARBA00022448"/>
    </source>
</evidence>
<gene>
    <name evidence="6" type="ORF">ACERLL_12175</name>
</gene>
<dbReference type="InterPro" id="IPR050095">
    <property type="entry name" value="ECF_ABC_transporter_ATP-bd"/>
</dbReference>
<protein>
    <submittedName>
        <fullName evidence="6">Energy-coupling factor ABC transporter ATP-binding protein</fullName>
    </submittedName>
</protein>
<dbReference type="Proteomes" id="UP001575181">
    <property type="component" value="Unassembled WGS sequence"/>
</dbReference>
<dbReference type="SUPFAM" id="SSF52540">
    <property type="entry name" value="P-loop containing nucleoside triphosphate hydrolases"/>
    <property type="match status" value="1"/>
</dbReference>
<evidence type="ECO:0000256" key="1">
    <source>
        <dbReference type="ARBA" id="ARBA00005417"/>
    </source>
</evidence>
<accession>A0ABV4TW61</accession>
<proteinExistence type="inferred from homology"/>
<organism evidence="6 7">
    <name type="scientific">Thiohalorhabdus methylotrophus</name>
    <dbReference type="NCBI Taxonomy" id="3242694"/>
    <lineage>
        <taxon>Bacteria</taxon>
        <taxon>Pseudomonadati</taxon>
        <taxon>Pseudomonadota</taxon>
        <taxon>Gammaproteobacteria</taxon>
        <taxon>Thiohalorhabdales</taxon>
        <taxon>Thiohalorhabdaceae</taxon>
        <taxon>Thiohalorhabdus</taxon>
    </lineage>
</organism>
<comment type="caution">
    <text evidence="6">The sequence shown here is derived from an EMBL/GenBank/DDBJ whole genome shotgun (WGS) entry which is preliminary data.</text>
</comment>
<evidence type="ECO:0000259" key="5">
    <source>
        <dbReference type="PROSITE" id="PS50893"/>
    </source>
</evidence>
<comment type="similarity">
    <text evidence="1">Belongs to the ABC transporter superfamily.</text>
</comment>
<keyword evidence="4 6" id="KW-0067">ATP-binding</keyword>
<keyword evidence="7" id="KW-1185">Reference proteome</keyword>
<sequence length="258" mass="28776">MIELDGVSFRYPGGETALSDVSMRLEAGEKVVLLGANGSGKSTLLRILDALEMPQAGTFRFRGEAVSGRRLRNKAWARDFRRRVVLLFQNPEAMLFNPTVHDEIAFGLRRAGVEGVEERVRSWAHRLDLSRRLSASPLALSQGEKQRTCLAALLVLEPEVLLMDEPTSSLDPRSTGWLVDLLEELPATVVTSTHNLSLAAELGGRALVLGEDHRLISDQPTAETLADTETLYAANLMHTHRHRHGALEHRHYHLHDWD</sequence>